<evidence type="ECO:0000256" key="6">
    <source>
        <dbReference type="ARBA" id="ARBA00023237"/>
    </source>
</evidence>
<keyword evidence="3" id="KW-0732">Signal</keyword>
<sequence>MKRGIKGEMINRVMIIMVLVMVMMGCNSGGGIKEGEGESSQSKFLKSIIGLRNEFLNVFTSFGDMVGGILGFNAVKSDDKRSKVGEHFKTIGDGLKSTKDKLDELSKQIVSTSNADIKGVEAVIQGTSEVIAKLITSITELAGITKEGNVDIGDAGTAGSAAAVAADKASVEAIIKGVKEIVETAEKSGVKIEKGNAGNSVANGNGPKAVVHNVQATAGDATKLAGEVAKADPWAMIDKIKNAKTKNNVAPAANDDAGQLATATGANDNGSASTNADLAASVALKAMTKGGKFTQPAANEDGAIKAAAASAVNKVLGILDMIIRKAVNLELDKVKEAVKGIRYSETSGSNATEAGTIQTSTVK</sequence>
<dbReference type="HOGENOM" id="CLU_054711_0_1_12"/>
<accession>B5RS36</accession>
<evidence type="ECO:0000256" key="3">
    <source>
        <dbReference type="ARBA" id="ARBA00022729"/>
    </source>
</evidence>
<evidence type="ECO:0000256" key="7">
    <source>
        <dbReference type="ARBA" id="ARBA00023288"/>
    </source>
</evidence>
<keyword evidence="9" id="KW-0812">Transmembrane</keyword>
<organism evidence="10 11">
    <name type="scientific">Borrelia recurrentis (strain A1)</name>
    <dbReference type="NCBI Taxonomy" id="412418"/>
    <lineage>
        <taxon>Bacteria</taxon>
        <taxon>Pseudomonadati</taxon>
        <taxon>Spirochaetota</taxon>
        <taxon>Spirochaetia</taxon>
        <taxon>Spirochaetales</taxon>
        <taxon>Borreliaceae</taxon>
        <taxon>Borrelia</taxon>
    </lineage>
</organism>
<keyword evidence="11" id="KW-1185">Reference proteome</keyword>
<geneLocation type="plasmid" evidence="10 11">
    <name>pl23</name>
</geneLocation>
<dbReference type="RefSeq" id="WP_012539573.1">
    <property type="nucleotide sequence ID" value="NC_011252.1"/>
</dbReference>
<gene>
    <name evidence="10" type="primary">vlp-b</name>
    <name evidence="10" type="ordered locus">BRE_6020</name>
</gene>
<keyword evidence="7 8" id="KW-0449">Lipoprotein</keyword>
<keyword evidence="9" id="KW-1133">Transmembrane helix</keyword>
<proteinExistence type="predicted"/>
<keyword evidence="5 8" id="KW-0564">Palmitate</keyword>
<evidence type="ECO:0000256" key="1">
    <source>
        <dbReference type="ARBA" id="ARBA00003932"/>
    </source>
</evidence>
<feature type="transmembrane region" description="Helical" evidence="9">
    <location>
        <begin position="12"/>
        <end position="32"/>
    </location>
</feature>
<dbReference type="SUPFAM" id="SSF74748">
    <property type="entry name" value="Variable surface antigen VlsE"/>
    <property type="match status" value="1"/>
</dbReference>
<dbReference type="GO" id="GO:0009279">
    <property type="term" value="C:cell outer membrane"/>
    <property type="evidence" value="ECO:0007669"/>
    <property type="project" value="UniProtKB-SubCell"/>
</dbReference>
<evidence type="ECO:0000313" key="10">
    <source>
        <dbReference type="EMBL" id="ACH95172.1"/>
    </source>
</evidence>
<dbReference type="KEGG" id="bre:BRE_6020"/>
<reference evidence="10 11" key="1">
    <citation type="journal article" date="2008" name="PLoS Genet.">
        <title>The genome of Borrelia recurrentis, the agent of deadly louse-borne relapsing fever, is a degraded subset of tick-borne Borrelia duttonii.</title>
        <authorList>
            <person name="Lescot M."/>
            <person name="Audic S."/>
            <person name="Robert C."/>
            <person name="Nguyen T.T."/>
            <person name="Blanc G."/>
            <person name="Cutler S.J."/>
            <person name="Wincker P."/>
            <person name="Couloux A."/>
            <person name="Claverie J.-M."/>
            <person name="Raoult D."/>
            <person name="Drancourt M."/>
        </authorList>
    </citation>
    <scope>NUCLEOTIDE SEQUENCE [LARGE SCALE GENOMIC DNA]</scope>
    <source>
        <strain evidence="10 11">A1</strain>
    </source>
</reference>
<keyword evidence="6 8" id="KW-0998">Cell outer membrane</keyword>
<dbReference type="AlphaFoldDB" id="B5RS36"/>
<comment type="function">
    <text evidence="1 8">The Vlp and Vsp proteins are antigenically distinct proteins, only one vlp or vsp gene is transcriptionally active at any one time. Switching between these genes is a mechanism of host immune response evasion.</text>
</comment>
<dbReference type="Proteomes" id="UP000000612">
    <property type="component" value="Plasmid pl23"/>
</dbReference>
<dbReference type="EMBL" id="CP000995">
    <property type="protein sequence ID" value="ACH95172.1"/>
    <property type="molecule type" value="Genomic_DNA"/>
</dbReference>
<evidence type="ECO:0000256" key="5">
    <source>
        <dbReference type="ARBA" id="ARBA00023139"/>
    </source>
</evidence>
<evidence type="ECO:0000256" key="9">
    <source>
        <dbReference type="SAM" id="Phobius"/>
    </source>
</evidence>
<evidence type="ECO:0000256" key="2">
    <source>
        <dbReference type="ARBA" id="ARBA00004459"/>
    </source>
</evidence>
<dbReference type="PROSITE" id="PS51257">
    <property type="entry name" value="PROKAR_LIPOPROTEIN"/>
    <property type="match status" value="1"/>
</dbReference>
<keyword evidence="4 8" id="KW-0472">Membrane</keyword>
<evidence type="ECO:0000313" key="11">
    <source>
        <dbReference type="Proteomes" id="UP000000612"/>
    </source>
</evidence>
<evidence type="ECO:0000256" key="8">
    <source>
        <dbReference type="RuleBase" id="RU363105"/>
    </source>
</evidence>
<dbReference type="SMR" id="B5RS36"/>
<comment type="subcellular location">
    <subcellularLocation>
        <location evidence="2 8">Cell outer membrane</location>
        <topology evidence="2 8">Lipid-anchor</topology>
    </subcellularLocation>
</comment>
<keyword evidence="10" id="KW-0614">Plasmid</keyword>
<dbReference type="InterPro" id="IPR000680">
    <property type="entry name" value="Borrelia_lipo"/>
</dbReference>
<name>B5RS36_BORRA</name>
<dbReference type="Pfam" id="PF00921">
    <property type="entry name" value="Lipoprotein_2"/>
    <property type="match status" value="1"/>
</dbReference>
<protein>
    <recommendedName>
        <fullName evidence="8">Variable large protein</fullName>
    </recommendedName>
</protein>
<evidence type="ECO:0000256" key="4">
    <source>
        <dbReference type="ARBA" id="ARBA00023136"/>
    </source>
</evidence>